<dbReference type="RefSeq" id="WP_105746970.1">
    <property type="nucleotide sequence ID" value="NZ_PVLQ01000008.1"/>
</dbReference>
<dbReference type="Gene3D" id="3.40.50.2300">
    <property type="match status" value="1"/>
</dbReference>
<sequence>MSLNPMFPKGLRILVVDDNADDRRLLTECLRAQGYRLYVAEDGHDGVEKARLLQPDLIMLDVSMPVCDGVAACRLLKTEPRTAAIPVIFLTAAAQTEDRVRGLMVGAVDYIAKPFDFDEVRLRVSVHLQAWRHLVQESARPAASPPSMRPPEGGEPASTVDSLVFRAAQRLLHDDLAQPPDLASLAKAVGTNTRRLNEAFRHCAGATVFEYLREARMEQARKLLRETSLAVQVIANDLGYDNPANFATAFRTRFGLSPRDYRKAPDDELPGQSPTVVT</sequence>
<proteinExistence type="predicted"/>
<keyword evidence="4" id="KW-0597">Phosphoprotein</keyword>
<dbReference type="InterPro" id="IPR018062">
    <property type="entry name" value="HTH_AraC-typ_CS"/>
</dbReference>
<evidence type="ECO:0000256" key="4">
    <source>
        <dbReference type="PROSITE-ProRule" id="PRU00169"/>
    </source>
</evidence>
<dbReference type="InterPro" id="IPR020449">
    <property type="entry name" value="Tscrpt_reg_AraC-type_HTH"/>
</dbReference>
<dbReference type="PROSITE" id="PS01124">
    <property type="entry name" value="HTH_ARAC_FAMILY_2"/>
    <property type="match status" value="1"/>
</dbReference>
<accession>A0A2S9K950</accession>
<dbReference type="Proteomes" id="UP000238589">
    <property type="component" value="Unassembled WGS sequence"/>
</dbReference>
<evidence type="ECO:0000259" key="6">
    <source>
        <dbReference type="PROSITE" id="PS01124"/>
    </source>
</evidence>
<protein>
    <submittedName>
        <fullName evidence="8">DNA-binding response regulator</fullName>
    </submittedName>
</protein>
<gene>
    <name evidence="8" type="ORF">C6P64_02325</name>
</gene>
<keyword evidence="9" id="KW-1185">Reference proteome</keyword>
<dbReference type="GO" id="GO:0003700">
    <property type="term" value="F:DNA-binding transcription factor activity"/>
    <property type="evidence" value="ECO:0007669"/>
    <property type="project" value="InterPro"/>
</dbReference>
<dbReference type="PROSITE" id="PS50110">
    <property type="entry name" value="RESPONSE_REGULATORY"/>
    <property type="match status" value="1"/>
</dbReference>
<dbReference type="AlphaFoldDB" id="A0A2S9K950"/>
<dbReference type="CDD" id="cd19920">
    <property type="entry name" value="REC_PA4781-like"/>
    <property type="match status" value="1"/>
</dbReference>
<feature type="modified residue" description="4-aspartylphosphate" evidence="4">
    <location>
        <position position="61"/>
    </location>
</feature>
<dbReference type="InterPro" id="IPR011006">
    <property type="entry name" value="CheY-like_superfamily"/>
</dbReference>
<dbReference type="InterPro" id="IPR018060">
    <property type="entry name" value="HTH_AraC"/>
</dbReference>
<dbReference type="SUPFAM" id="SSF46689">
    <property type="entry name" value="Homeodomain-like"/>
    <property type="match status" value="2"/>
</dbReference>
<dbReference type="PANTHER" id="PTHR47893:SF1">
    <property type="entry name" value="REGULATORY PROTEIN PCHR"/>
    <property type="match status" value="1"/>
</dbReference>
<dbReference type="GO" id="GO:0000160">
    <property type="term" value="P:phosphorelay signal transduction system"/>
    <property type="evidence" value="ECO:0007669"/>
    <property type="project" value="InterPro"/>
</dbReference>
<dbReference type="Pfam" id="PF12833">
    <property type="entry name" value="HTH_18"/>
    <property type="match status" value="1"/>
</dbReference>
<feature type="region of interest" description="Disordered" evidence="5">
    <location>
        <begin position="139"/>
        <end position="158"/>
    </location>
</feature>
<dbReference type="PANTHER" id="PTHR47893">
    <property type="entry name" value="REGULATORY PROTEIN PCHR"/>
    <property type="match status" value="1"/>
</dbReference>
<dbReference type="PROSITE" id="PS00041">
    <property type="entry name" value="HTH_ARAC_FAMILY_1"/>
    <property type="match status" value="1"/>
</dbReference>
<evidence type="ECO:0000256" key="1">
    <source>
        <dbReference type="ARBA" id="ARBA00023015"/>
    </source>
</evidence>
<evidence type="ECO:0000256" key="5">
    <source>
        <dbReference type="SAM" id="MobiDB-lite"/>
    </source>
</evidence>
<dbReference type="InterPro" id="IPR053142">
    <property type="entry name" value="PchR_regulatory_protein"/>
</dbReference>
<dbReference type="SUPFAM" id="SSF52172">
    <property type="entry name" value="CheY-like"/>
    <property type="match status" value="1"/>
</dbReference>
<keyword evidence="2 8" id="KW-0238">DNA-binding</keyword>
<reference evidence="8 9" key="1">
    <citation type="submission" date="2018-03" db="EMBL/GenBank/DDBJ databases">
        <title>Comparative genomics illustrates the genes involved in a hyperalkaliphilic mechanisms of Serpentinomonas isolated from highly-alkaline calcium-rich serpentinized springs.</title>
        <authorList>
            <person name="Suzuki S."/>
            <person name="Ishii S."/>
            <person name="Walworth N."/>
            <person name="Bird L."/>
            <person name="Kuenen J.G."/>
            <person name="Nealson K.H."/>
        </authorList>
    </citation>
    <scope>NUCLEOTIDE SEQUENCE [LARGE SCALE GENOMIC DNA]</scope>
    <source>
        <strain evidence="8 9">P1</strain>
    </source>
</reference>
<organism evidence="8 9">
    <name type="scientific">Malikia granosa</name>
    <dbReference type="NCBI Taxonomy" id="263067"/>
    <lineage>
        <taxon>Bacteria</taxon>
        <taxon>Pseudomonadati</taxon>
        <taxon>Pseudomonadota</taxon>
        <taxon>Betaproteobacteria</taxon>
        <taxon>Burkholderiales</taxon>
        <taxon>Comamonadaceae</taxon>
        <taxon>Malikia</taxon>
    </lineage>
</organism>
<name>A0A2S9K950_9BURK</name>
<dbReference type="EMBL" id="PVLQ01000008">
    <property type="protein sequence ID" value="PRD66986.1"/>
    <property type="molecule type" value="Genomic_DNA"/>
</dbReference>
<keyword evidence="1" id="KW-0805">Transcription regulation</keyword>
<evidence type="ECO:0000256" key="3">
    <source>
        <dbReference type="ARBA" id="ARBA00023163"/>
    </source>
</evidence>
<evidence type="ECO:0000256" key="2">
    <source>
        <dbReference type="ARBA" id="ARBA00023125"/>
    </source>
</evidence>
<feature type="domain" description="HTH araC/xylS-type" evidence="6">
    <location>
        <begin position="166"/>
        <end position="264"/>
    </location>
</feature>
<evidence type="ECO:0000259" key="7">
    <source>
        <dbReference type="PROSITE" id="PS50110"/>
    </source>
</evidence>
<feature type="domain" description="Response regulatory" evidence="7">
    <location>
        <begin position="12"/>
        <end position="128"/>
    </location>
</feature>
<evidence type="ECO:0000313" key="8">
    <source>
        <dbReference type="EMBL" id="PRD66986.1"/>
    </source>
</evidence>
<dbReference type="PRINTS" id="PR00032">
    <property type="entry name" value="HTHARAC"/>
</dbReference>
<dbReference type="SMART" id="SM00448">
    <property type="entry name" value="REC"/>
    <property type="match status" value="1"/>
</dbReference>
<dbReference type="Gene3D" id="1.10.10.60">
    <property type="entry name" value="Homeodomain-like"/>
    <property type="match status" value="2"/>
</dbReference>
<dbReference type="OrthoDB" id="9801101at2"/>
<dbReference type="InterPro" id="IPR009057">
    <property type="entry name" value="Homeodomain-like_sf"/>
</dbReference>
<dbReference type="GO" id="GO:0043565">
    <property type="term" value="F:sequence-specific DNA binding"/>
    <property type="evidence" value="ECO:0007669"/>
    <property type="project" value="InterPro"/>
</dbReference>
<keyword evidence="3" id="KW-0804">Transcription</keyword>
<dbReference type="Pfam" id="PF00072">
    <property type="entry name" value="Response_reg"/>
    <property type="match status" value="1"/>
</dbReference>
<dbReference type="SMART" id="SM00342">
    <property type="entry name" value="HTH_ARAC"/>
    <property type="match status" value="1"/>
</dbReference>
<dbReference type="InterPro" id="IPR001789">
    <property type="entry name" value="Sig_transdc_resp-reg_receiver"/>
</dbReference>
<comment type="caution">
    <text evidence="8">The sequence shown here is derived from an EMBL/GenBank/DDBJ whole genome shotgun (WGS) entry which is preliminary data.</text>
</comment>
<evidence type="ECO:0000313" key="9">
    <source>
        <dbReference type="Proteomes" id="UP000238589"/>
    </source>
</evidence>